<feature type="repeat" description="PPR" evidence="3">
    <location>
        <begin position="262"/>
        <end position="296"/>
    </location>
</feature>
<keyword evidence="1" id="KW-0677">Repeat</keyword>
<sequence length="717" mass="80625">MALKAVSRIRPARWRLLSAKIMYCSCSDMPASADAGSSSEFDSVIRSLKNNLQPERLTRVIDSTSDSSLALRIFRWASHQRYNVRTVDTYSCMISKLTAAENRDDMDSLLGEMVRLRVPALEQALDGLVQSLSSKDQFDEALLVIQHATSAKLKLSLSTCNGMLCGLVKQGSGLRLFMLAYMEIVKSGVLPNVETLNWLIQALCESGRVDLALIQFDRMSRKRCSPNSHTFEILIMTLCSHGRADEAVELFYKMMQLRCTPDSSFYTQVIPLFCKSGKVREAIKLHQMMEKDGLQLGVHLYSSLIICLCENQLLDDAMMILNRMIASGLAPMTSAYVDIVDCYCTSAKFHKALSFLEENDVTESEPYNVLLRWLCIDGRLQDSVRYLEKLHNRGLVDCESFNILITHFCNEGNIRRASELIGRMVVSSFEPDESTYSAIISCYCRLGLYIDALGMFRRVSVSNLSLNSESFSQLIEVLCHMERIQEAVEVFKYHSKRGCSLTNNSLDMLIQGCCLSGRIREAVQLRSLAVCTGISCTFFTYDIIIQALHRLKKKKDVLVLFAQMVMEGCLLDGYAYTSLLRSFLTKETIFEATILFNRMVNQAFVPDQETFELLVNDMALFSFLNTVAESLLKVVNASGTVSPRIYNIIIYGLIKEGFKNEACKFLDQMLENGWVPDSRTHQVLVGNISAEVAGEVGQVYQTVDDDSVSNILLEGLN</sequence>
<dbReference type="PROSITE" id="PS51375">
    <property type="entry name" value="PPR"/>
    <property type="match status" value="8"/>
</dbReference>
<dbReference type="Proteomes" id="UP001497457">
    <property type="component" value="Chromosome 16b"/>
</dbReference>
<reference evidence="4" key="1">
    <citation type="submission" date="2024-10" db="EMBL/GenBank/DDBJ databases">
        <authorList>
            <person name="Ryan C."/>
        </authorList>
    </citation>
    <scope>NUCLEOTIDE SEQUENCE [LARGE SCALE GENOMIC DNA]</scope>
</reference>
<dbReference type="PANTHER" id="PTHR45613:SF452">
    <property type="entry name" value="OS02G0582300 PROTEIN"/>
    <property type="match status" value="1"/>
</dbReference>
<evidence type="ECO:0000313" key="4">
    <source>
        <dbReference type="EMBL" id="CAL4944846.1"/>
    </source>
</evidence>
<accession>A0ABC8YII2</accession>
<feature type="repeat" description="PPR" evidence="3">
    <location>
        <begin position="397"/>
        <end position="431"/>
    </location>
</feature>
<dbReference type="Pfam" id="PF13041">
    <property type="entry name" value="PPR_2"/>
    <property type="match status" value="4"/>
</dbReference>
<feature type="repeat" description="PPR" evidence="3">
    <location>
        <begin position="297"/>
        <end position="331"/>
    </location>
</feature>
<evidence type="ECO:0000256" key="3">
    <source>
        <dbReference type="PROSITE-ProRule" id="PRU00708"/>
    </source>
</evidence>
<evidence type="ECO:0008006" key="6">
    <source>
        <dbReference type="Google" id="ProtNLM"/>
    </source>
</evidence>
<organism evidence="4 5">
    <name type="scientific">Urochloa decumbens</name>
    <dbReference type="NCBI Taxonomy" id="240449"/>
    <lineage>
        <taxon>Eukaryota</taxon>
        <taxon>Viridiplantae</taxon>
        <taxon>Streptophyta</taxon>
        <taxon>Embryophyta</taxon>
        <taxon>Tracheophyta</taxon>
        <taxon>Spermatophyta</taxon>
        <taxon>Magnoliopsida</taxon>
        <taxon>Liliopsida</taxon>
        <taxon>Poales</taxon>
        <taxon>Poaceae</taxon>
        <taxon>PACMAD clade</taxon>
        <taxon>Panicoideae</taxon>
        <taxon>Panicodae</taxon>
        <taxon>Paniceae</taxon>
        <taxon>Melinidinae</taxon>
        <taxon>Urochloa</taxon>
    </lineage>
</organism>
<gene>
    <name evidence="4" type="ORF">URODEC1_LOCUS35082</name>
</gene>
<feature type="repeat" description="PPR" evidence="3">
    <location>
        <begin position="227"/>
        <end position="261"/>
    </location>
</feature>
<evidence type="ECO:0000256" key="1">
    <source>
        <dbReference type="ARBA" id="ARBA00022737"/>
    </source>
</evidence>
<dbReference type="EMBL" id="OZ075126">
    <property type="protein sequence ID" value="CAL4944846.1"/>
    <property type="molecule type" value="Genomic_DNA"/>
</dbReference>
<keyword evidence="2" id="KW-0809">Transit peptide</keyword>
<name>A0ABC8YII2_9POAL</name>
<dbReference type="AlphaFoldDB" id="A0ABC8YII2"/>
<feature type="repeat" description="PPR" evidence="3">
    <location>
        <begin position="642"/>
        <end position="676"/>
    </location>
</feature>
<dbReference type="InterPro" id="IPR011990">
    <property type="entry name" value="TPR-like_helical_dom_sf"/>
</dbReference>
<protein>
    <recommendedName>
        <fullName evidence="6">Pentatricopeptide repeat-containing protein</fullName>
    </recommendedName>
</protein>
<dbReference type="Gene3D" id="1.25.40.10">
    <property type="entry name" value="Tetratricopeptide repeat domain"/>
    <property type="match status" value="5"/>
</dbReference>
<proteinExistence type="predicted"/>
<feature type="repeat" description="PPR" evidence="3">
    <location>
        <begin position="192"/>
        <end position="226"/>
    </location>
</feature>
<feature type="repeat" description="PPR" evidence="3">
    <location>
        <begin position="432"/>
        <end position="466"/>
    </location>
</feature>
<feature type="repeat" description="PPR" evidence="3">
    <location>
        <begin position="467"/>
        <end position="501"/>
    </location>
</feature>
<dbReference type="Pfam" id="PF01535">
    <property type="entry name" value="PPR"/>
    <property type="match status" value="4"/>
</dbReference>
<evidence type="ECO:0000256" key="2">
    <source>
        <dbReference type="ARBA" id="ARBA00022946"/>
    </source>
</evidence>
<dbReference type="InterPro" id="IPR002885">
    <property type="entry name" value="PPR_rpt"/>
</dbReference>
<dbReference type="NCBIfam" id="TIGR00756">
    <property type="entry name" value="PPR"/>
    <property type="match status" value="6"/>
</dbReference>
<dbReference type="PANTHER" id="PTHR45613">
    <property type="entry name" value="PENTATRICOPEPTIDE REPEAT-CONTAINING PROTEIN"/>
    <property type="match status" value="1"/>
</dbReference>
<keyword evidence="5" id="KW-1185">Reference proteome</keyword>
<evidence type="ECO:0000313" key="5">
    <source>
        <dbReference type="Proteomes" id="UP001497457"/>
    </source>
</evidence>